<gene>
    <name evidence="2" type="ORF">UCRPC4_g03011</name>
</gene>
<protein>
    <submittedName>
        <fullName evidence="2">Uncharacterized protein</fullName>
    </submittedName>
</protein>
<keyword evidence="3" id="KW-1185">Reference proteome</keyword>
<feature type="compositionally biased region" description="Basic residues" evidence="1">
    <location>
        <begin position="364"/>
        <end position="373"/>
    </location>
</feature>
<comment type="caution">
    <text evidence="2">The sequence shown here is derived from an EMBL/GenBank/DDBJ whole genome shotgun (WGS) entry which is preliminary data.</text>
</comment>
<organism evidence="2 3">
    <name type="scientific">Phaeomoniella chlamydospora</name>
    <name type="common">Phaeoacremonium chlamydosporum</name>
    <dbReference type="NCBI Taxonomy" id="158046"/>
    <lineage>
        <taxon>Eukaryota</taxon>
        <taxon>Fungi</taxon>
        <taxon>Dikarya</taxon>
        <taxon>Ascomycota</taxon>
        <taxon>Pezizomycotina</taxon>
        <taxon>Eurotiomycetes</taxon>
        <taxon>Chaetothyriomycetidae</taxon>
        <taxon>Phaeomoniellales</taxon>
        <taxon>Phaeomoniellaceae</taxon>
        <taxon>Phaeomoniella</taxon>
    </lineage>
</organism>
<feature type="region of interest" description="Disordered" evidence="1">
    <location>
        <begin position="317"/>
        <end position="381"/>
    </location>
</feature>
<proteinExistence type="predicted"/>
<sequence length="442" mass="48973">MYLQDPTITPFKTVPGSLPPLGVCHRVAREAKRTWPKASKDQEERFRFVSPFAQPVEVSMTSPRSGSSTPTGAAPKIFWPKESSTRRRLKELCKRKFSIAPHYQRLLQSRSPSPFLDSFIRRPASRSSTLPPTEDTTMAFATRDLGVSLMSTSASGPLAQLAVETHEQMDSDDWFNDPITPQKSTPASSSLSQGHLEASGHLLPPSTLPKLASPFTYNTWGPTRSRRSQRPALNQFDTIHATGPHLLSPARLDPFTNAHKRRAQNQLDQELSPGGSDIQDNLQKLFSPTSSGDVSQRRVRLRNRGFTLGAADARERLDSLFTPPNDMSMTQFDEPSNKPAGLAPPALDDAKRLGSPFELDSKKSFRSHSRTPRHAASSSESFITKSFANSIAVPSIEGRLAAFQSAQQRSSSPTHPTFDPMEEGITDAERIRRQLLNRYQEA</sequence>
<name>A0A0G2ELI2_PHACM</name>
<reference evidence="2 3" key="2">
    <citation type="submission" date="2015-05" db="EMBL/GenBank/DDBJ databases">
        <authorList>
            <person name="Morales-Cruz A."/>
            <person name="Amrine K.C."/>
            <person name="Cantu D."/>
        </authorList>
    </citation>
    <scope>NUCLEOTIDE SEQUENCE [LARGE SCALE GENOMIC DNA]</scope>
    <source>
        <strain evidence="2">UCRPC4</strain>
    </source>
</reference>
<reference evidence="2 3" key="1">
    <citation type="submission" date="2015-05" db="EMBL/GenBank/DDBJ databases">
        <title>Distinctive expansion of gene families associated with plant cell wall degradation and secondary metabolism in the genomes of grapevine trunk pathogens.</title>
        <authorList>
            <person name="Lawrence D.P."/>
            <person name="Travadon R."/>
            <person name="Rolshausen P.E."/>
            <person name="Baumgartner K."/>
        </authorList>
    </citation>
    <scope>NUCLEOTIDE SEQUENCE [LARGE SCALE GENOMIC DNA]</scope>
    <source>
        <strain evidence="2">UCRPC4</strain>
    </source>
</reference>
<feature type="compositionally biased region" description="Low complexity" evidence="1">
    <location>
        <begin position="402"/>
        <end position="412"/>
    </location>
</feature>
<dbReference type="AlphaFoldDB" id="A0A0G2ELI2"/>
<dbReference type="EMBL" id="LCWF01000071">
    <property type="protein sequence ID" value="KKY23006.1"/>
    <property type="molecule type" value="Genomic_DNA"/>
</dbReference>
<feature type="region of interest" description="Disordered" evidence="1">
    <location>
        <begin position="172"/>
        <end position="208"/>
    </location>
</feature>
<feature type="region of interest" description="Disordered" evidence="1">
    <location>
        <begin position="402"/>
        <end position="428"/>
    </location>
</feature>
<evidence type="ECO:0000256" key="1">
    <source>
        <dbReference type="SAM" id="MobiDB-lite"/>
    </source>
</evidence>
<feature type="compositionally biased region" description="Polar residues" evidence="1">
    <location>
        <begin position="325"/>
        <end position="334"/>
    </location>
</feature>
<evidence type="ECO:0000313" key="3">
    <source>
        <dbReference type="Proteomes" id="UP000053317"/>
    </source>
</evidence>
<evidence type="ECO:0000313" key="2">
    <source>
        <dbReference type="EMBL" id="KKY23006.1"/>
    </source>
</evidence>
<feature type="region of interest" description="Disordered" evidence="1">
    <location>
        <begin position="58"/>
        <end position="77"/>
    </location>
</feature>
<dbReference type="Proteomes" id="UP000053317">
    <property type="component" value="Unassembled WGS sequence"/>
</dbReference>
<feature type="compositionally biased region" description="Polar residues" evidence="1">
    <location>
        <begin position="179"/>
        <end position="193"/>
    </location>
</feature>
<accession>A0A0G2ELI2</accession>
<dbReference type="OrthoDB" id="419770at2759"/>
<feature type="compositionally biased region" description="Low complexity" evidence="1">
    <location>
        <begin position="59"/>
        <end position="72"/>
    </location>
</feature>